<protein>
    <recommendedName>
        <fullName evidence="4">BTB domain-containing protein</fullName>
    </recommendedName>
</protein>
<dbReference type="OrthoDB" id="10406957at2759"/>
<gene>
    <name evidence="2" type="ORF">L202_07174</name>
</gene>
<keyword evidence="3" id="KW-1185">Reference proteome</keyword>
<accession>A0A1E3HHI6</accession>
<dbReference type="GeneID" id="30158483"/>
<feature type="compositionally biased region" description="Polar residues" evidence="1">
    <location>
        <begin position="7"/>
        <end position="27"/>
    </location>
</feature>
<dbReference type="Proteomes" id="UP000094065">
    <property type="component" value="Unassembled WGS sequence"/>
</dbReference>
<sequence>MPKQRGKPNTSTTCVGGSVKSEQSTIWPSKGKDSKDVEIKVVSDDGMALYVPEHLLKSYSPALHDQRYPPPAPGSSDPRLIEFSDPDIEGYKTLHLFLAVVTQNSLEGALRDDTGGGIGETLLFAMRFAEKWDCRMAAHLMTLYLMELARRGRDQDIIDPFDIFVIAAQLDLPHIAAKVIELYTRKEDAADSASKSPTSTWPFLL</sequence>
<comment type="caution">
    <text evidence="2">The sequence shown here is derived from an EMBL/GenBank/DDBJ whole genome shotgun (WGS) entry which is preliminary data.</text>
</comment>
<name>A0A1E3HHI6_9TREE</name>
<proteinExistence type="predicted"/>
<dbReference type="AlphaFoldDB" id="A0A1E3HHI6"/>
<organism evidence="2 3">
    <name type="scientific">Cryptococcus amylolentus CBS 6039</name>
    <dbReference type="NCBI Taxonomy" id="1295533"/>
    <lineage>
        <taxon>Eukaryota</taxon>
        <taxon>Fungi</taxon>
        <taxon>Dikarya</taxon>
        <taxon>Basidiomycota</taxon>
        <taxon>Agaricomycotina</taxon>
        <taxon>Tremellomycetes</taxon>
        <taxon>Tremellales</taxon>
        <taxon>Cryptococcaceae</taxon>
        <taxon>Cryptococcus</taxon>
    </lineage>
</organism>
<dbReference type="RefSeq" id="XP_018990652.1">
    <property type="nucleotide sequence ID" value="XM_019141845.1"/>
</dbReference>
<dbReference type="EMBL" id="AWGJ01000011">
    <property type="protein sequence ID" value="ODN74871.1"/>
    <property type="molecule type" value="Genomic_DNA"/>
</dbReference>
<reference evidence="2 3" key="1">
    <citation type="submission" date="2016-06" db="EMBL/GenBank/DDBJ databases">
        <title>Evolution of pathogenesis and genome organization in the Tremellales.</title>
        <authorList>
            <person name="Cuomo C."/>
            <person name="Litvintseva A."/>
            <person name="Heitman J."/>
            <person name="Chen Y."/>
            <person name="Sun S."/>
            <person name="Springer D."/>
            <person name="Dromer F."/>
            <person name="Young S."/>
            <person name="Zeng Q."/>
            <person name="Chapman S."/>
            <person name="Gujja S."/>
            <person name="Saif S."/>
            <person name="Birren B."/>
        </authorList>
    </citation>
    <scope>NUCLEOTIDE SEQUENCE [LARGE SCALE GENOMIC DNA]</scope>
    <source>
        <strain evidence="2 3">CBS 6039</strain>
    </source>
</reference>
<evidence type="ECO:0000256" key="1">
    <source>
        <dbReference type="SAM" id="MobiDB-lite"/>
    </source>
</evidence>
<evidence type="ECO:0000313" key="2">
    <source>
        <dbReference type="EMBL" id="ODN74871.1"/>
    </source>
</evidence>
<evidence type="ECO:0000313" key="3">
    <source>
        <dbReference type="Proteomes" id="UP000094065"/>
    </source>
</evidence>
<evidence type="ECO:0008006" key="4">
    <source>
        <dbReference type="Google" id="ProtNLM"/>
    </source>
</evidence>
<feature type="region of interest" description="Disordered" evidence="1">
    <location>
        <begin position="1"/>
        <end position="34"/>
    </location>
</feature>